<dbReference type="RefSeq" id="WP_128519222.1">
    <property type="nucleotide sequence ID" value="NZ_RJQC01000001.1"/>
</dbReference>
<dbReference type="EMBL" id="RJQC01000001">
    <property type="protein sequence ID" value="RNM31041.1"/>
    <property type="molecule type" value="Genomic_DNA"/>
</dbReference>
<dbReference type="OrthoDB" id="2052398at2"/>
<protein>
    <recommendedName>
        <fullName evidence="1">RiboL-PSP-HEPN domain-containing protein</fullName>
    </recommendedName>
</protein>
<reference evidence="2 3" key="1">
    <citation type="submission" date="2018-11" db="EMBL/GenBank/DDBJ databases">
        <title>Clostridium sp. nov., a member of the family Erysipelotrichaceae isolated from pig faeces.</title>
        <authorList>
            <person name="Chang Y.-H."/>
        </authorList>
    </citation>
    <scope>NUCLEOTIDE SEQUENCE [LARGE SCALE GENOMIC DNA]</scope>
    <source>
        <strain evidence="2 3">YH-panp20</strain>
    </source>
</reference>
<dbReference type="InterPro" id="IPR041519">
    <property type="entry name" value="HEPN_RiboL-PSP"/>
</dbReference>
<proteinExistence type="predicted"/>
<sequence>MAKIDFNLADRAENIRQPKKQIPVVHFELQDIFNHFNESLKDIDNQSETADILLQEGKDEECQDIWRSQIVFLEGILDFYLHEMSKYALYQMFSGQWNKSKKYFGIKVPMEWVENAYEDLSTKEWFFSFLNQEMSKQVYLSAESMKDQLNLIGIPFNDVMSKAFPKSNGNDSLKYGKTIVREMFDRRNKIVHQNDREHTSANRTSISKDLVTLYRQQIATIVNAIQEIAIDK</sequence>
<dbReference type="Pfam" id="PF18735">
    <property type="entry name" value="HEPN_RiboL-PSP"/>
    <property type="match status" value="1"/>
</dbReference>
<accession>A0A3N0I1Y4</accession>
<keyword evidence="3" id="KW-1185">Reference proteome</keyword>
<organism evidence="2 3">
    <name type="scientific">Absicoccus porci</name>
    <dbReference type="NCBI Taxonomy" id="2486576"/>
    <lineage>
        <taxon>Bacteria</taxon>
        <taxon>Bacillati</taxon>
        <taxon>Bacillota</taxon>
        <taxon>Erysipelotrichia</taxon>
        <taxon>Erysipelotrichales</taxon>
        <taxon>Erysipelotrichaceae</taxon>
        <taxon>Absicoccus</taxon>
    </lineage>
</organism>
<evidence type="ECO:0000313" key="2">
    <source>
        <dbReference type="EMBL" id="RNM31041.1"/>
    </source>
</evidence>
<dbReference type="Proteomes" id="UP000276568">
    <property type="component" value="Unassembled WGS sequence"/>
</dbReference>
<dbReference type="AlphaFoldDB" id="A0A3N0I1Y4"/>
<feature type="domain" description="RiboL-PSP-HEPN" evidence="1">
    <location>
        <begin position="41"/>
        <end position="228"/>
    </location>
</feature>
<evidence type="ECO:0000313" key="3">
    <source>
        <dbReference type="Proteomes" id="UP000276568"/>
    </source>
</evidence>
<gene>
    <name evidence="2" type="ORF">EDX97_00250</name>
</gene>
<name>A0A3N0I1Y4_9FIRM</name>
<evidence type="ECO:0000259" key="1">
    <source>
        <dbReference type="Pfam" id="PF18735"/>
    </source>
</evidence>
<comment type="caution">
    <text evidence="2">The sequence shown here is derived from an EMBL/GenBank/DDBJ whole genome shotgun (WGS) entry which is preliminary data.</text>
</comment>